<evidence type="ECO:0000313" key="2">
    <source>
        <dbReference type="Proteomes" id="UP000007148"/>
    </source>
</evidence>
<dbReference type="EMBL" id="CAFZ01000050">
    <property type="protein sequence ID" value="CCA69246.1"/>
    <property type="molecule type" value="Genomic_DNA"/>
</dbReference>
<reference evidence="1 2" key="1">
    <citation type="journal article" date="2011" name="PLoS Pathog.">
        <title>Endophytic Life Strategies Decoded by Genome and Transcriptome Analyses of the Mutualistic Root Symbiont Piriformospora indica.</title>
        <authorList>
            <person name="Zuccaro A."/>
            <person name="Lahrmann U."/>
            <person name="Guldener U."/>
            <person name="Langen G."/>
            <person name="Pfiffi S."/>
            <person name="Biedenkopf D."/>
            <person name="Wong P."/>
            <person name="Samans B."/>
            <person name="Grimm C."/>
            <person name="Basiewicz M."/>
            <person name="Murat C."/>
            <person name="Martin F."/>
            <person name="Kogel K.H."/>
        </authorList>
    </citation>
    <scope>NUCLEOTIDE SEQUENCE [LARGE SCALE GENOMIC DNA]</scope>
    <source>
        <strain evidence="1 2">DSM 11827</strain>
    </source>
</reference>
<dbReference type="InParanoid" id="G4TD42"/>
<sequence length="77" mass="8665">MKAGRLQTLTALPQNKSQDTSTSTIAYLGAKENLQKPLTSIKLTGAPVREDEDTVLHWHYYLVANKLQQRPLTSVRE</sequence>
<keyword evidence="2" id="KW-1185">Reference proteome</keyword>
<comment type="caution">
    <text evidence="1">The sequence shown here is derived from an EMBL/GenBank/DDBJ whole genome shotgun (WGS) entry which is preliminary data.</text>
</comment>
<proteinExistence type="predicted"/>
<accession>G4TD42</accession>
<gene>
    <name evidence="1" type="ORF">PIIN_03145</name>
</gene>
<dbReference type="AlphaFoldDB" id="G4TD42"/>
<dbReference type="HOGENOM" id="CLU_2638969_0_0_1"/>
<name>G4TD42_SERID</name>
<dbReference type="Proteomes" id="UP000007148">
    <property type="component" value="Unassembled WGS sequence"/>
</dbReference>
<protein>
    <submittedName>
        <fullName evidence="1">Uncharacterized protein</fullName>
    </submittedName>
</protein>
<evidence type="ECO:0000313" key="1">
    <source>
        <dbReference type="EMBL" id="CCA69246.1"/>
    </source>
</evidence>
<organism evidence="1 2">
    <name type="scientific">Serendipita indica (strain DSM 11827)</name>
    <name type="common">Root endophyte fungus</name>
    <name type="synonym">Piriformospora indica</name>
    <dbReference type="NCBI Taxonomy" id="1109443"/>
    <lineage>
        <taxon>Eukaryota</taxon>
        <taxon>Fungi</taxon>
        <taxon>Dikarya</taxon>
        <taxon>Basidiomycota</taxon>
        <taxon>Agaricomycotina</taxon>
        <taxon>Agaricomycetes</taxon>
        <taxon>Sebacinales</taxon>
        <taxon>Serendipitaceae</taxon>
        <taxon>Serendipita</taxon>
    </lineage>
</organism>